<dbReference type="RefSeq" id="WP_268044242.1">
    <property type="nucleotide sequence ID" value="NZ_CP104064.1"/>
</dbReference>
<name>A0ABY6Z277_9BACL</name>
<dbReference type="InterPro" id="IPR011055">
    <property type="entry name" value="Dup_hybrid_motif"/>
</dbReference>
<organism evidence="4 5">
    <name type="scientific">Alicyclobacillus dauci</name>
    <dbReference type="NCBI Taxonomy" id="1475485"/>
    <lineage>
        <taxon>Bacteria</taxon>
        <taxon>Bacillati</taxon>
        <taxon>Bacillota</taxon>
        <taxon>Bacilli</taxon>
        <taxon>Bacillales</taxon>
        <taxon>Alicyclobacillaceae</taxon>
        <taxon>Alicyclobacillus</taxon>
    </lineage>
</organism>
<proteinExistence type="predicted"/>
<dbReference type="SUPFAM" id="SSF51261">
    <property type="entry name" value="Duplicated hybrid motif"/>
    <property type="match status" value="1"/>
</dbReference>
<evidence type="ECO:0000256" key="2">
    <source>
        <dbReference type="SAM" id="Phobius"/>
    </source>
</evidence>
<feature type="compositionally biased region" description="Polar residues" evidence="1">
    <location>
        <begin position="13"/>
        <end position="22"/>
    </location>
</feature>
<dbReference type="PANTHER" id="PTHR21666:SF270">
    <property type="entry name" value="MUREIN HYDROLASE ACTIVATOR ENVC"/>
    <property type="match status" value="1"/>
</dbReference>
<dbReference type="InterPro" id="IPR016047">
    <property type="entry name" value="M23ase_b-sheet_dom"/>
</dbReference>
<keyword evidence="2" id="KW-1133">Transmembrane helix</keyword>
<dbReference type="PANTHER" id="PTHR21666">
    <property type="entry name" value="PEPTIDASE-RELATED"/>
    <property type="match status" value="1"/>
</dbReference>
<reference evidence="4" key="1">
    <citation type="submission" date="2022-08" db="EMBL/GenBank/DDBJ databases">
        <title>Alicyclobacillus dauci DSM2870, complete genome.</title>
        <authorList>
            <person name="Wang Q."/>
            <person name="Cai R."/>
            <person name="Wang Z."/>
        </authorList>
    </citation>
    <scope>NUCLEOTIDE SEQUENCE</scope>
    <source>
        <strain evidence="4">DSM 28700</strain>
    </source>
</reference>
<dbReference type="Proteomes" id="UP001164803">
    <property type="component" value="Chromosome"/>
</dbReference>
<feature type="region of interest" description="Disordered" evidence="1">
    <location>
        <begin position="1"/>
        <end position="25"/>
    </location>
</feature>
<evidence type="ECO:0000256" key="1">
    <source>
        <dbReference type="SAM" id="MobiDB-lite"/>
    </source>
</evidence>
<dbReference type="Pfam" id="PF01551">
    <property type="entry name" value="Peptidase_M23"/>
    <property type="match status" value="1"/>
</dbReference>
<feature type="domain" description="M23ase beta-sheet core" evidence="3">
    <location>
        <begin position="124"/>
        <end position="222"/>
    </location>
</feature>
<sequence length="229" mass="24814">MDEKQHPNENKNADPQNKSTGRPVNAKRVLSKRWLYPAIYLGAAAVIIGLMYARSQLSTSPTSSTGVDTNTAATGQTVTQPKEPFVWPVADGTDTSVAMGFFPQKGSLKAQEAALVNYDNTYYAHKGVDIKTKDGSSFQVTAALSGKIVTVDNQPLYGQEVIVQSADGYTEKYQSLGSVDVKKGDTIHQGQTIGTTTSNEFEKSQGNHLYFEVDYNGTPIDPESVLPKQ</sequence>
<feature type="compositionally biased region" description="Basic and acidic residues" evidence="1">
    <location>
        <begin position="1"/>
        <end position="12"/>
    </location>
</feature>
<gene>
    <name evidence="4" type="ORF">NZD86_22215</name>
</gene>
<dbReference type="EMBL" id="CP104064">
    <property type="protein sequence ID" value="WAH36850.1"/>
    <property type="molecule type" value="Genomic_DNA"/>
</dbReference>
<protein>
    <submittedName>
        <fullName evidence="4">M23 family metallopeptidase</fullName>
    </submittedName>
</protein>
<evidence type="ECO:0000313" key="5">
    <source>
        <dbReference type="Proteomes" id="UP001164803"/>
    </source>
</evidence>
<feature type="transmembrane region" description="Helical" evidence="2">
    <location>
        <begin position="34"/>
        <end position="53"/>
    </location>
</feature>
<evidence type="ECO:0000259" key="3">
    <source>
        <dbReference type="Pfam" id="PF01551"/>
    </source>
</evidence>
<keyword evidence="2" id="KW-0472">Membrane</keyword>
<accession>A0ABY6Z277</accession>
<keyword evidence="5" id="KW-1185">Reference proteome</keyword>
<evidence type="ECO:0000313" key="4">
    <source>
        <dbReference type="EMBL" id="WAH36850.1"/>
    </source>
</evidence>
<keyword evidence="2" id="KW-0812">Transmembrane</keyword>
<dbReference type="InterPro" id="IPR050570">
    <property type="entry name" value="Cell_wall_metabolism_enzyme"/>
</dbReference>
<dbReference type="Gene3D" id="2.70.70.10">
    <property type="entry name" value="Glucose Permease (Domain IIA)"/>
    <property type="match status" value="1"/>
</dbReference>
<dbReference type="CDD" id="cd12797">
    <property type="entry name" value="M23_peptidase"/>
    <property type="match status" value="1"/>
</dbReference>